<dbReference type="AlphaFoldDB" id="A0AAV0XQM0"/>
<proteinExistence type="predicted"/>
<accession>A0AAV0XQM0</accession>
<evidence type="ECO:0000313" key="1">
    <source>
        <dbReference type="EMBL" id="CAI6370222.1"/>
    </source>
</evidence>
<reference evidence="1 2" key="1">
    <citation type="submission" date="2023-01" db="EMBL/GenBank/DDBJ databases">
        <authorList>
            <person name="Whitehead M."/>
        </authorList>
    </citation>
    <scope>NUCLEOTIDE SEQUENCE [LARGE SCALE GENOMIC DNA]</scope>
</reference>
<organism evidence="1 2">
    <name type="scientific">Macrosiphum euphorbiae</name>
    <name type="common">potato aphid</name>
    <dbReference type="NCBI Taxonomy" id="13131"/>
    <lineage>
        <taxon>Eukaryota</taxon>
        <taxon>Metazoa</taxon>
        <taxon>Ecdysozoa</taxon>
        <taxon>Arthropoda</taxon>
        <taxon>Hexapoda</taxon>
        <taxon>Insecta</taxon>
        <taxon>Pterygota</taxon>
        <taxon>Neoptera</taxon>
        <taxon>Paraneoptera</taxon>
        <taxon>Hemiptera</taxon>
        <taxon>Sternorrhyncha</taxon>
        <taxon>Aphidomorpha</taxon>
        <taxon>Aphidoidea</taxon>
        <taxon>Aphididae</taxon>
        <taxon>Macrosiphini</taxon>
        <taxon>Macrosiphum</taxon>
    </lineage>
</organism>
<protein>
    <submittedName>
        <fullName evidence="1">Uncharacterized protein</fullName>
    </submittedName>
</protein>
<comment type="caution">
    <text evidence="1">The sequence shown here is derived from an EMBL/GenBank/DDBJ whole genome shotgun (WGS) entry which is preliminary data.</text>
</comment>
<sequence length="591" mass="67854">MTEGRGRPKKPFQESCEKTKKRKVQHLLDSHSSQELAFASRLSLHRSGKRHASSVIQEVTEKTPTRAHKFKKAYKMSMRKSNNNKMFSPEEVLAILVDLNLTKQQYMTLRQRLKEKEVYVFPSYDVIKSVKKECYPPDHNIVVSESSAEIKLQAILNITTSRIVKVQDIVLQQCINDIQPDSVECIYKWGFDGSSGQREYKQKFTNDTFCDSNLLMTSLVPIQIHGLQKSNSEKITLWKNPRPSSTKFCRPVRFLFEKETKDTIKNEVMYIENQINDLEPTKVIIGSTNLKINNKLLLTMIDGKVCNSITDTSSQVCYICGVSPKYTNNLELAKNRTNNVSTYSFGLSTLHAHIRFFECLMHISYRLEVKKWQIRSPEDKQSFKRRKTYIINRFRKEVGIIIDQPKQGCGSSNDGNTARRFFENALLSAEITGLNVELISRFGVILATISSGFHINISAFEKYAMDTAKLYIEYYNWYYMPASVHKILLHGADVIKHCLLPIGQLSEEASEARNKHYRSFREHFTRKTSRIDTNIDLLHRLIVTSDPVISSIRPNPSKKMVPISPEVLTLLTSSDSIPREKTVAIPNSESE</sequence>
<dbReference type="Proteomes" id="UP001160148">
    <property type="component" value="Unassembled WGS sequence"/>
</dbReference>
<evidence type="ECO:0000313" key="2">
    <source>
        <dbReference type="Proteomes" id="UP001160148"/>
    </source>
</evidence>
<name>A0AAV0XQM0_9HEMI</name>
<keyword evidence="2" id="KW-1185">Reference proteome</keyword>
<dbReference type="EMBL" id="CARXXK010000262">
    <property type="protein sequence ID" value="CAI6370222.1"/>
    <property type="molecule type" value="Genomic_DNA"/>
</dbReference>
<gene>
    <name evidence="1" type="ORF">MEUPH1_LOCUS24368</name>
</gene>